<dbReference type="FunFam" id="3.40.50.2000:FF:000055">
    <property type="entry name" value="Glycosyltransferase"/>
    <property type="match status" value="1"/>
</dbReference>
<keyword evidence="6" id="KW-1185">Reference proteome</keyword>
<keyword evidence="2 3" id="KW-0808">Transferase</keyword>
<evidence type="ECO:0000256" key="1">
    <source>
        <dbReference type="ARBA" id="ARBA00009995"/>
    </source>
</evidence>
<name>A0A444YVF2_ARAHY</name>
<proteinExistence type="inferred from homology"/>
<dbReference type="FunFam" id="3.40.50.2000:FF:000027">
    <property type="entry name" value="Glycosyltransferase"/>
    <property type="match status" value="1"/>
</dbReference>
<evidence type="ECO:0000256" key="2">
    <source>
        <dbReference type="ARBA" id="ARBA00022679"/>
    </source>
</evidence>
<sequence length="509" mass="57534">MGSVSRIDSKPHAVCIAYPAQGHITPMLKLAKLLHNKGFHITFVNTEYNHRRFLRSRGPDSLKGLPSFRFETIPDGLPQDPDDHADVTQDVRSLCESTRTTCSPHFKKLISKLNSDGGVPPVTCIVSDSIMSFSADAAEEFGIPLVMFWTASACGFVCYMHYHKLVQKGLIPFKDMSYVTNGYLETTLDWVPGIKEIRLRDMPSFLRTTDLKDIMLDFFIGECARAHKASAIVMNTFDALEHDVLEACSSIHNMPPIYPIGPLNFQLNHFNNEHLNKISSNLWREDLECLEWLDKQEPNSVVYVNFGSITTMTNENLIEFAWGLANSNKKFFWVIRPDLVAGEIAVLPPEFVEVTKIRGMLANWCPQEQVLAHPSIGVFLTHSGWNSTLESVCGGVPMICWPFFAEQQTNCRFCNKEWGNGLEIEHVSREKIESLVRESMDGEKGQDMRQNALQWKKLAKDAASAPHGSSFQNLENVLHQVLLNNFTTTNTKLQLQSNSNCLKLDQIFF</sequence>
<dbReference type="SUPFAM" id="SSF53756">
    <property type="entry name" value="UDP-Glycosyltransferase/glycogen phosphorylase"/>
    <property type="match status" value="1"/>
</dbReference>
<dbReference type="Pfam" id="PF00201">
    <property type="entry name" value="UDPGT"/>
    <property type="match status" value="1"/>
</dbReference>
<accession>A0A444YVF2</accession>
<evidence type="ECO:0000256" key="3">
    <source>
        <dbReference type="RuleBase" id="RU003718"/>
    </source>
</evidence>
<evidence type="ECO:0000256" key="4">
    <source>
        <dbReference type="RuleBase" id="RU362057"/>
    </source>
</evidence>
<keyword evidence="3" id="KW-0328">Glycosyltransferase</keyword>
<organism evidence="5 6">
    <name type="scientific">Arachis hypogaea</name>
    <name type="common">Peanut</name>
    <dbReference type="NCBI Taxonomy" id="3818"/>
    <lineage>
        <taxon>Eukaryota</taxon>
        <taxon>Viridiplantae</taxon>
        <taxon>Streptophyta</taxon>
        <taxon>Embryophyta</taxon>
        <taxon>Tracheophyta</taxon>
        <taxon>Spermatophyta</taxon>
        <taxon>Magnoliopsida</taxon>
        <taxon>eudicotyledons</taxon>
        <taxon>Gunneridae</taxon>
        <taxon>Pentapetalae</taxon>
        <taxon>rosids</taxon>
        <taxon>fabids</taxon>
        <taxon>Fabales</taxon>
        <taxon>Fabaceae</taxon>
        <taxon>Papilionoideae</taxon>
        <taxon>50 kb inversion clade</taxon>
        <taxon>dalbergioids sensu lato</taxon>
        <taxon>Dalbergieae</taxon>
        <taxon>Pterocarpus clade</taxon>
        <taxon>Arachis</taxon>
    </lineage>
</organism>
<dbReference type="PANTHER" id="PTHR11926:SF774">
    <property type="entry name" value="UDP-GLYCOSYLTRANSFERASE 85A1-RELATED"/>
    <property type="match status" value="1"/>
</dbReference>
<dbReference type="AlphaFoldDB" id="A0A444YVF2"/>
<dbReference type="EC" id="2.4.1.-" evidence="4"/>
<protein>
    <recommendedName>
        <fullName evidence="4">Glycosyltransferase</fullName>
        <ecNumber evidence="4">2.4.1.-</ecNumber>
    </recommendedName>
</protein>
<evidence type="ECO:0000313" key="6">
    <source>
        <dbReference type="Proteomes" id="UP000289738"/>
    </source>
</evidence>
<dbReference type="EMBL" id="SDMP01000016">
    <property type="protein sequence ID" value="RYR05902.1"/>
    <property type="molecule type" value="Genomic_DNA"/>
</dbReference>
<dbReference type="InterPro" id="IPR035595">
    <property type="entry name" value="UDP_glycos_trans_CS"/>
</dbReference>
<dbReference type="GO" id="GO:0080043">
    <property type="term" value="F:quercetin 3-O-glucosyltransferase activity"/>
    <property type="evidence" value="ECO:0007669"/>
    <property type="project" value="TreeGrafter"/>
</dbReference>
<gene>
    <name evidence="5" type="ORF">Ahy_B06g085725</name>
</gene>
<evidence type="ECO:0000313" key="5">
    <source>
        <dbReference type="EMBL" id="RYR05902.1"/>
    </source>
</evidence>
<dbReference type="STRING" id="3818.A0A444YVF2"/>
<dbReference type="Gene3D" id="3.40.50.2000">
    <property type="entry name" value="Glycogen Phosphorylase B"/>
    <property type="match status" value="2"/>
</dbReference>
<dbReference type="InterPro" id="IPR002213">
    <property type="entry name" value="UDP_glucos_trans"/>
</dbReference>
<dbReference type="CDD" id="cd03784">
    <property type="entry name" value="GT1_Gtf-like"/>
    <property type="match status" value="1"/>
</dbReference>
<dbReference type="Proteomes" id="UP000289738">
    <property type="component" value="Chromosome B06"/>
</dbReference>
<dbReference type="PROSITE" id="PS00375">
    <property type="entry name" value="UDPGT"/>
    <property type="match status" value="1"/>
</dbReference>
<reference evidence="5 6" key="1">
    <citation type="submission" date="2019-01" db="EMBL/GenBank/DDBJ databases">
        <title>Sequencing of cultivated peanut Arachis hypogaea provides insights into genome evolution and oil improvement.</title>
        <authorList>
            <person name="Chen X."/>
        </authorList>
    </citation>
    <scope>NUCLEOTIDE SEQUENCE [LARGE SCALE GENOMIC DNA]</scope>
    <source>
        <strain evidence="6">cv. Fuhuasheng</strain>
        <tissue evidence="5">Leaves</tissue>
    </source>
</reference>
<dbReference type="PANTHER" id="PTHR11926">
    <property type="entry name" value="GLUCOSYL/GLUCURONOSYL TRANSFERASES"/>
    <property type="match status" value="1"/>
</dbReference>
<dbReference type="GO" id="GO:0080044">
    <property type="term" value="F:quercetin 7-O-glucosyltransferase activity"/>
    <property type="evidence" value="ECO:0007669"/>
    <property type="project" value="TreeGrafter"/>
</dbReference>
<comment type="similarity">
    <text evidence="1 3">Belongs to the UDP-glycosyltransferase family.</text>
</comment>
<comment type="caution">
    <text evidence="5">The sequence shown here is derived from an EMBL/GenBank/DDBJ whole genome shotgun (WGS) entry which is preliminary data.</text>
</comment>